<evidence type="ECO:0000259" key="9">
    <source>
        <dbReference type="PROSITE" id="PS50102"/>
    </source>
</evidence>
<evidence type="ECO:0000256" key="2">
    <source>
        <dbReference type="ARBA" id="ARBA00022884"/>
    </source>
</evidence>
<evidence type="ECO:0000256" key="6">
    <source>
        <dbReference type="SAM" id="Coils"/>
    </source>
</evidence>
<dbReference type="Pfam" id="PF12220">
    <property type="entry name" value="U1snRNP70_N"/>
    <property type="match status" value="1"/>
</dbReference>
<organism evidence="10 11">
    <name type="scientific">Penicillium cf. viridicatum</name>
    <dbReference type="NCBI Taxonomy" id="2972119"/>
    <lineage>
        <taxon>Eukaryota</taxon>
        <taxon>Fungi</taxon>
        <taxon>Dikarya</taxon>
        <taxon>Ascomycota</taxon>
        <taxon>Pezizomycotina</taxon>
        <taxon>Eurotiomycetes</taxon>
        <taxon>Eurotiomycetidae</taxon>
        <taxon>Eurotiales</taxon>
        <taxon>Aspergillaceae</taxon>
        <taxon>Penicillium</taxon>
    </lineage>
</organism>
<accession>A0A9W9IX96</accession>
<dbReference type="InterPro" id="IPR051183">
    <property type="entry name" value="U1_U11-U12_snRNP_70-35kDa"/>
</dbReference>
<dbReference type="AlphaFoldDB" id="A0A9W9IX96"/>
<evidence type="ECO:0000256" key="1">
    <source>
        <dbReference type="ARBA" id="ARBA00004123"/>
    </source>
</evidence>
<keyword evidence="8" id="KW-0812">Transmembrane</keyword>
<dbReference type="GO" id="GO:0071011">
    <property type="term" value="C:precatalytic spliceosome"/>
    <property type="evidence" value="ECO:0007669"/>
    <property type="project" value="TreeGrafter"/>
</dbReference>
<dbReference type="PANTHER" id="PTHR13952:SF5">
    <property type="entry name" value="U1 SMALL NUCLEAR RIBONUCLEOPROTEIN 70 KDA"/>
    <property type="match status" value="1"/>
</dbReference>
<reference evidence="10" key="1">
    <citation type="submission" date="2022-11" db="EMBL/GenBank/DDBJ databases">
        <authorList>
            <person name="Petersen C."/>
        </authorList>
    </citation>
    <scope>NUCLEOTIDE SEQUENCE</scope>
    <source>
        <strain evidence="10">IBT 20477</strain>
    </source>
</reference>
<feature type="transmembrane region" description="Helical" evidence="8">
    <location>
        <begin position="339"/>
        <end position="359"/>
    </location>
</feature>
<dbReference type="InterPro" id="IPR012677">
    <property type="entry name" value="Nucleotide-bd_a/b_plait_sf"/>
</dbReference>
<feature type="transmembrane region" description="Helical" evidence="8">
    <location>
        <begin position="371"/>
        <end position="397"/>
    </location>
</feature>
<keyword evidence="3" id="KW-0539">Nucleus</keyword>
<comment type="caution">
    <text evidence="10">The sequence shown here is derived from an EMBL/GenBank/DDBJ whole genome shotgun (WGS) entry which is preliminary data.</text>
</comment>
<dbReference type="EMBL" id="JAPQKQ010000007">
    <property type="protein sequence ID" value="KAJ5186764.1"/>
    <property type="molecule type" value="Genomic_DNA"/>
</dbReference>
<evidence type="ECO:0000256" key="4">
    <source>
        <dbReference type="ARBA" id="ARBA00023274"/>
    </source>
</evidence>
<evidence type="ECO:0000256" key="3">
    <source>
        <dbReference type="ARBA" id="ARBA00023242"/>
    </source>
</evidence>
<dbReference type="InterPro" id="IPR034143">
    <property type="entry name" value="snRNP70_RRM"/>
</dbReference>
<dbReference type="InterPro" id="IPR022023">
    <property type="entry name" value="U1snRNP70_N"/>
</dbReference>
<evidence type="ECO:0000313" key="11">
    <source>
        <dbReference type="Proteomes" id="UP001150942"/>
    </source>
</evidence>
<dbReference type="OrthoDB" id="4207594at2759"/>
<sequence length="501" mass="53898">MCSDFHHSTLRPELRREALTPEGPLTFHALSLLYVLTLSPLGAQLSMTDKLPPPLLALFQPRPPLRYLPPGDRAPDDCQKSTISGVAQFLADAKTFADEVPYNATESWVQRKLREKTEKKEQLEKQIAEGLQNYNPDKDPQARGDPFRTLFVGRLSYEAKEADLEREFGRFGPIERITIVKDTVSDKKKKPHRGYAFVVFEREKDMRAAYKETETLRIKGRPAVVDVERGRTTKGWKPRRFGGGLGGRGYTKALPPSRGGPGFNAPSGPGGYGGGFRGGFGGRGGGGGFRGGGFRGGGDRFGGPRGGIGYQGNRGGFGGQAPLTRPPALVVDAVEVSEVVASAVIVVTAVVAPVADSTVVQLAAIRSLCGLGIAMLTVIAATMTVTTVTETVIVTAWETEAWETETETDSGTGIVNVVVTGMVAAAVMVAVMVVVMVVVMAAGRIMDASETVRMNLDTMIPVPGEGTRPSLIPQVLPLSYKVWFCWWVSLIYPVFITLSQG</sequence>
<feature type="compositionally biased region" description="Gly residues" evidence="7">
    <location>
        <begin position="268"/>
        <end position="312"/>
    </location>
</feature>
<dbReference type="InterPro" id="IPR000504">
    <property type="entry name" value="RRM_dom"/>
</dbReference>
<protein>
    <recommendedName>
        <fullName evidence="9">RRM domain-containing protein</fullName>
    </recommendedName>
</protein>
<dbReference type="GO" id="GO:0030619">
    <property type="term" value="F:U1 snRNA binding"/>
    <property type="evidence" value="ECO:0007669"/>
    <property type="project" value="InterPro"/>
</dbReference>
<dbReference type="GO" id="GO:0000398">
    <property type="term" value="P:mRNA splicing, via spliceosome"/>
    <property type="evidence" value="ECO:0007669"/>
    <property type="project" value="TreeGrafter"/>
</dbReference>
<dbReference type="SUPFAM" id="SSF54928">
    <property type="entry name" value="RNA-binding domain, RBD"/>
    <property type="match status" value="1"/>
</dbReference>
<feature type="domain" description="RRM" evidence="9">
    <location>
        <begin position="148"/>
        <end position="230"/>
    </location>
</feature>
<evidence type="ECO:0000256" key="5">
    <source>
        <dbReference type="PROSITE-ProRule" id="PRU00176"/>
    </source>
</evidence>
<dbReference type="Proteomes" id="UP001150942">
    <property type="component" value="Unassembled WGS sequence"/>
</dbReference>
<name>A0A9W9IX96_9EURO</name>
<dbReference type="GO" id="GO:0003729">
    <property type="term" value="F:mRNA binding"/>
    <property type="evidence" value="ECO:0007669"/>
    <property type="project" value="TreeGrafter"/>
</dbReference>
<keyword evidence="11" id="KW-1185">Reference proteome</keyword>
<dbReference type="SMART" id="SM00360">
    <property type="entry name" value="RRM"/>
    <property type="match status" value="1"/>
</dbReference>
<feature type="transmembrane region" description="Helical" evidence="8">
    <location>
        <begin position="417"/>
        <end position="443"/>
    </location>
</feature>
<dbReference type="GO" id="GO:0071004">
    <property type="term" value="C:U2-type prespliceosome"/>
    <property type="evidence" value="ECO:0007669"/>
    <property type="project" value="TreeGrafter"/>
</dbReference>
<proteinExistence type="predicted"/>
<dbReference type="PANTHER" id="PTHR13952">
    <property type="entry name" value="U1 SMALL NUCLEAR RIBONUCLEOPROTEIN 70 KD"/>
    <property type="match status" value="1"/>
</dbReference>
<feature type="coiled-coil region" evidence="6">
    <location>
        <begin position="106"/>
        <end position="133"/>
    </location>
</feature>
<evidence type="ECO:0000256" key="8">
    <source>
        <dbReference type="SAM" id="Phobius"/>
    </source>
</evidence>
<keyword evidence="6" id="KW-0175">Coiled coil</keyword>
<feature type="region of interest" description="Disordered" evidence="7">
    <location>
        <begin position="229"/>
        <end position="312"/>
    </location>
</feature>
<dbReference type="FunFam" id="3.30.70.330:FF:000298">
    <property type="entry name" value="U1 small nuclear ribonucleoprotein 70 kDa"/>
    <property type="match status" value="1"/>
</dbReference>
<evidence type="ECO:0000313" key="10">
    <source>
        <dbReference type="EMBL" id="KAJ5186764.1"/>
    </source>
</evidence>
<keyword evidence="2 5" id="KW-0694">RNA-binding</keyword>
<keyword evidence="8" id="KW-1133">Transmembrane helix</keyword>
<dbReference type="Pfam" id="PF00076">
    <property type="entry name" value="RRM_1"/>
    <property type="match status" value="1"/>
</dbReference>
<dbReference type="InterPro" id="IPR035979">
    <property type="entry name" value="RBD_domain_sf"/>
</dbReference>
<keyword evidence="8" id="KW-0472">Membrane</keyword>
<evidence type="ECO:0000256" key="7">
    <source>
        <dbReference type="SAM" id="MobiDB-lite"/>
    </source>
</evidence>
<reference evidence="10" key="2">
    <citation type="journal article" date="2023" name="IMA Fungus">
        <title>Comparative genomic study of the Penicillium genus elucidates a diverse pangenome and 15 lateral gene transfer events.</title>
        <authorList>
            <person name="Petersen C."/>
            <person name="Sorensen T."/>
            <person name="Nielsen M.R."/>
            <person name="Sondergaard T.E."/>
            <person name="Sorensen J.L."/>
            <person name="Fitzpatrick D.A."/>
            <person name="Frisvad J.C."/>
            <person name="Nielsen K.L."/>
        </authorList>
    </citation>
    <scope>NUCLEOTIDE SEQUENCE</scope>
    <source>
        <strain evidence="10">IBT 20477</strain>
    </source>
</reference>
<dbReference type="GO" id="GO:0005685">
    <property type="term" value="C:U1 snRNP"/>
    <property type="evidence" value="ECO:0007669"/>
    <property type="project" value="TreeGrafter"/>
</dbReference>
<comment type="subcellular location">
    <subcellularLocation>
        <location evidence="1">Nucleus</location>
    </subcellularLocation>
</comment>
<dbReference type="PROSITE" id="PS50102">
    <property type="entry name" value="RRM"/>
    <property type="match status" value="1"/>
</dbReference>
<gene>
    <name evidence="10" type="ORF">N7449_009758</name>
</gene>
<keyword evidence="4" id="KW-0687">Ribonucleoprotein</keyword>
<dbReference type="Gene3D" id="3.30.70.330">
    <property type="match status" value="1"/>
</dbReference>
<dbReference type="CDD" id="cd12236">
    <property type="entry name" value="RRM_snRNP70"/>
    <property type="match status" value="1"/>
</dbReference>